<name>A0A8S3STV3_MYTED</name>
<dbReference type="Pfam" id="PF24764">
    <property type="entry name" value="rva_4"/>
    <property type="match status" value="1"/>
</dbReference>
<dbReference type="EMBL" id="CAJPWZ010001707">
    <property type="protein sequence ID" value="CAG2221929.1"/>
    <property type="molecule type" value="Genomic_DNA"/>
</dbReference>
<gene>
    <name evidence="2" type="ORF">MEDL_35300</name>
</gene>
<dbReference type="GO" id="GO:0003676">
    <property type="term" value="F:nucleic acid binding"/>
    <property type="evidence" value="ECO:0007669"/>
    <property type="project" value="InterPro"/>
</dbReference>
<dbReference type="PROSITE" id="PS50994">
    <property type="entry name" value="INTEGRASE"/>
    <property type="match status" value="1"/>
</dbReference>
<dbReference type="SUPFAM" id="SSF53098">
    <property type="entry name" value="Ribonuclease H-like"/>
    <property type="match status" value="1"/>
</dbReference>
<sequence>MADDTEKNRLLLNIRDVIQKADRCIKNDDLRPELVVLEIKRTKDILAVLKGVYQLEANRAREIEASLDALHRQLDVKIAEKKEAVKFQAPLIRTGERGRPQFDIPLEQLKMFHDFGFTAKKMAQHFGCSTVLVYKRLKEEGISQRGKYTDISDQQLDEKIESIHSNHPNTGSVMMAGYLEADNIKVQRRRVRSSLRRIDPASCEKRCGKTAKRRTYSVPTPNHLWHIDGHMKLNRWGIATHGGIDGYSRLITYLMASTDNRASTVLEQFVPACLRFGVPNMVRSDMGGENLMVGLFMNVVNKDKPDNIIAGRSVHNQRIERLWKDIYEQEVEFFYKLFYDMEDEGLIDIRSTVHLTALKFVFIPIINCNLKKFMKAHNKHKVRTEGNRSPEEVWISGVLDNLHSSSCSMSNLFDANSLEVTLVEALAAYQINIDLFPEYEEDTPLFDEQQTNELNTAISQTEVHREKYCICLRLLQNSDNS</sequence>
<proteinExistence type="predicted"/>
<dbReference type="PANTHER" id="PTHR46791">
    <property type="entry name" value="EXPRESSED PROTEIN"/>
    <property type="match status" value="1"/>
</dbReference>
<dbReference type="InterPro" id="IPR036397">
    <property type="entry name" value="RNaseH_sf"/>
</dbReference>
<evidence type="ECO:0000313" key="2">
    <source>
        <dbReference type="EMBL" id="CAG2221929.1"/>
    </source>
</evidence>
<dbReference type="PANTHER" id="PTHR46791:SF5">
    <property type="entry name" value="CLR5 DOMAIN-CONTAINING PROTEIN-RELATED"/>
    <property type="match status" value="1"/>
</dbReference>
<dbReference type="OrthoDB" id="6136794at2759"/>
<keyword evidence="3" id="KW-1185">Reference proteome</keyword>
<dbReference type="InterPro" id="IPR001584">
    <property type="entry name" value="Integrase_cat-core"/>
</dbReference>
<evidence type="ECO:0000313" key="3">
    <source>
        <dbReference type="Proteomes" id="UP000683360"/>
    </source>
</evidence>
<dbReference type="InterPro" id="IPR058913">
    <property type="entry name" value="Integrase_dom_put"/>
</dbReference>
<dbReference type="InterPro" id="IPR012337">
    <property type="entry name" value="RNaseH-like_sf"/>
</dbReference>
<protein>
    <recommendedName>
        <fullName evidence="1">Integrase catalytic domain-containing protein</fullName>
    </recommendedName>
</protein>
<reference evidence="2" key="1">
    <citation type="submission" date="2021-03" db="EMBL/GenBank/DDBJ databases">
        <authorList>
            <person name="Bekaert M."/>
        </authorList>
    </citation>
    <scope>NUCLEOTIDE SEQUENCE</scope>
</reference>
<accession>A0A8S3STV3</accession>
<evidence type="ECO:0000259" key="1">
    <source>
        <dbReference type="PROSITE" id="PS50994"/>
    </source>
</evidence>
<feature type="domain" description="Integrase catalytic" evidence="1">
    <location>
        <begin position="217"/>
        <end position="398"/>
    </location>
</feature>
<organism evidence="2 3">
    <name type="scientific">Mytilus edulis</name>
    <name type="common">Blue mussel</name>
    <dbReference type="NCBI Taxonomy" id="6550"/>
    <lineage>
        <taxon>Eukaryota</taxon>
        <taxon>Metazoa</taxon>
        <taxon>Spiralia</taxon>
        <taxon>Lophotrochozoa</taxon>
        <taxon>Mollusca</taxon>
        <taxon>Bivalvia</taxon>
        <taxon>Autobranchia</taxon>
        <taxon>Pteriomorphia</taxon>
        <taxon>Mytilida</taxon>
        <taxon>Mytiloidea</taxon>
        <taxon>Mytilidae</taxon>
        <taxon>Mytilinae</taxon>
        <taxon>Mytilus</taxon>
    </lineage>
</organism>
<comment type="caution">
    <text evidence="2">The sequence shown here is derived from an EMBL/GenBank/DDBJ whole genome shotgun (WGS) entry which is preliminary data.</text>
</comment>
<dbReference type="Proteomes" id="UP000683360">
    <property type="component" value="Unassembled WGS sequence"/>
</dbReference>
<dbReference type="AlphaFoldDB" id="A0A8S3STV3"/>
<dbReference type="Gene3D" id="3.30.420.10">
    <property type="entry name" value="Ribonuclease H-like superfamily/Ribonuclease H"/>
    <property type="match status" value="1"/>
</dbReference>
<dbReference type="GO" id="GO:0015074">
    <property type="term" value="P:DNA integration"/>
    <property type="evidence" value="ECO:0007669"/>
    <property type="project" value="InterPro"/>
</dbReference>